<feature type="transmembrane region" description="Helical" evidence="1">
    <location>
        <begin position="33"/>
        <end position="51"/>
    </location>
</feature>
<sequence>MILRSTKNKTKFYSLENPPKITNNYKSNNNYEIIPLIIITILIIHYINNYYGSI</sequence>
<proteinExistence type="predicted"/>
<keyword evidence="1" id="KW-0812">Transmembrane</keyword>
<reference evidence="2" key="1">
    <citation type="journal article" date="2020" name="Nature">
        <title>Giant virus diversity and host interactions through global metagenomics.</title>
        <authorList>
            <person name="Schulz F."/>
            <person name="Roux S."/>
            <person name="Paez-Espino D."/>
            <person name="Jungbluth S."/>
            <person name="Walsh D.A."/>
            <person name="Denef V.J."/>
            <person name="McMahon K.D."/>
            <person name="Konstantinidis K.T."/>
            <person name="Eloe-Fadrosh E.A."/>
            <person name="Kyrpides N.C."/>
            <person name="Woyke T."/>
        </authorList>
    </citation>
    <scope>NUCLEOTIDE SEQUENCE</scope>
    <source>
        <strain evidence="2">GVMAG-M-3300025727-45</strain>
    </source>
</reference>
<keyword evidence="1" id="KW-0472">Membrane</keyword>
<dbReference type="EMBL" id="MN740310">
    <property type="protein sequence ID" value="QHT99567.1"/>
    <property type="molecule type" value="Genomic_DNA"/>
</dbReference>
<organism evidence="2">
    <name type="scientific">viral metagenome</name>
    <dbReference type="NCBI Taxonomy" id="1070528"/>
    <lineage>
        <taxon>unclassified sequences</taxon>
        <taxon>metagenomes</taxon>
        <taxon>organismal metagenomes</taxon>
    </lineage>
</organism>
<accession>A0A6C0J6H7</accession>
<keyword evidence="1" id="KW-1133">Transmembrane helix</keyword>
<name>A0A6C0J6H7_9ZZZZ</name>
<evidence type="ECO:0000313" key="2">
    <source>
        <dbReference type="EMBL" id="QHT99567.1"/>
    </source>
</evidence>
<evidence type="ECO:0000256" key="1">
    <source>
        <dbReference type="SAM" id="Phobius"/>
    </source>
</evidence>
<protein>
    <submittedName>
        <fullName evidence="2">Uncharacterized protein</fullName>
    </submittedName>
</protein>
<dbReference type="AlphaFoldDB" id="A0A6C0J6H7"/>